<feature type="domain" description="TIR" evidence="3">
    <location>
        <begin position="2"/>
        <end position="130"/>
    </location>
</feature>
<evidence type="ECO:0000259" key="3">
    <source>
        <dbReference type="PROSITE" id="PS50104"/>
    </source>
</evidence>
<keyword evidence="2" id="KW-0472">Membrane</keyword>
<dbReference type="AlphaFoldDB" id="A0A7W4YDQ0"/>
<keyword evidence="2" id="KW-0812">Transmembrane</keyword>
<evidence type="ECO:0000256" key="1">
    <source>
        <dbReference type="SAM" id="MobiDB-lite"/>
    </source>
</evidence>
<name>A0A7W4YDQ0_9CELL</name>
<protein>
    <recommendedName>
        <fullName evidence="3">TIR domain-containing protein</fullName>
    </recommendedName>
</protein>
<feature type="region of interest" description="Disordered" evidence="1">
    <location>
        <begin position="247"/>
        <end position="274"/>
    </location>
</feature>
<keyword evidence="2" id="KW-1133">Transmembrane helix</keyword>
<feature type="transmembrane region" description="Helical" evidence="2">
    <location>
        <begin position="282"/>
        <end position="308"/>
    </location>
</feature>
<gene>
    <name evidence="4" type="ORF">FHR80_004332</name>
</gene>
<evidence type="ECO:0000313" key="5">
    <source>
        <dbReference type="Proteomes" id="UP000518206"/>
    </source>
</evidence>
<dbReference type="PROSITE" id="PS50104">
    <property type="entry name" value="TIR"/>
    <property type="match status" value="1"/>
</dbReference>
<accession>A0A7W4YDQ0</accession>
<evidence type="ECO:0000256" key="2">
    <source>
        <dbReference type="SAM" id="Phobius"/>
    </source>
</evidence>
<dbReference type="Pfam" id="PF13676">
    <property type="entry name" value="TIR_2"/>
    <property type="match status" value="1"/>
</dbReference>
<proteinExistence type="predicted"/>
<sequence length="537" mass="56255">MSAVKIFESYSRTDADVAGRLAADLTDAGFEVWRDQRLAGGVVWWEAILEQIRLADALVLVLSEQSVDSVPCAREVAYAVALGKPVLPVRVNPQTSPRRVPPMLATREWVDYDDERTAILHVVRALNTLPPPEPLPTPLPPAPDVPLSYTSNLAAIVHQAEDLSPAAQQSLLFQLREGLADEADADECRALLTRLSSRRELLASVAREIDRELARVPVGATAGIAGAAPVVDRSPDAQIGMLAAPPGPPAPPVMRPMPRGAGPGSGLVPPAAPPGPRRGPRWGWIIAGSVGALLLVLVLVLAGVAAVFGGTRLDTLVDDCTAGDMESCDSLYLESDGGSSEELFGATCGDRIAFAVDGGCVELSNADTYGDHSGLDGLWDECVGGSLVACDDLYNTSGSGSRYESFGSSCGDRTSAEGELAGSCAADLPFPYTFGDSADLDPLWERCAAGDLVGCDDLYWASEDGSAYEQWAAFCGRTDLAEPANGYCATQLAEPVPDAAASTDVGSRREVTTRAGSSRSVDGTLRADGMLRADGTL</sequence>
<dbReference type="InterPro" id="IPR035897">
    <property type="entry name" value="Toll_tir_struct_dom_sf"/>
</dbReference>
<organism evidence="4 5">
    <name type="scientific">Cellulomonas cellasea</name>
    <dbReference type="NCBI Taxonomy" id="43670"/>
    <lineage>
        <taxon>Bacteria</taxon>
        <taxon>Bacillati</taxon>
        <taxon>Actinomycetota</taxon>
        <taxon>Actinomycetes</taxon>
        <taxon>Micrococcales</taxon>
        <taxon>Cellulomonadaceae</taxon>
        <taxon>Cellulomonas</taxon>
    </lineage>
</organism>
<dbReference type="SUPFAM" id="SSF52200">
    <property type="entry name" value="Toll/Interleukin receptor TIR domain"/>
    <property type="match status" value="1"/>
</dbReference>
<evidence type="ECO:0000313" key="4">
    <source>
        <dbReference type="EMBL" id="MBB2925389.1"/>
    </source>
</evidence>
<dbReference type="RefSeq" id="WP_183298111.1">
    <property type="nucleotide sequence ID" value="NZ_JACHVX010000009.1"/>
</dbReference>
<dbReference type="EMBL" id="JACHVX010000009">
    <property type="protein sequence ID" value="MBB2925389.1"/>
    <property type="molecule type" value="Genomic_DNA"/>
</dbReference>
<dbReference type="GO" id="GO:0007165">
    <property type="term" value="P:signal transduction"/>
    <property type="evidence" value="ECO:0007669"/>
    <property type="project" value="InterPro"/>
</dbReference>
<dbReference type="Proteomes" id="UP000518206">
    <property type="component" value="Unassembled WGS sequence"/>
</dbReference>
<reference evidence="4 5" key="2">
    <citation type="submission" date="2020-08" db="EMBL/GenBank/DDBJ databases">
        <authorList>
            <person name="Partida-Martinez L."/>
            <person name="Huntemann M."/>
            <person name="Clum A."/>
            <person name="Wang J."/>
            <person name="Palaniappan K."/>
            <person name="Ritter S."/>
            <person name="Chen I.-M."/>
            <person name="Stamatis D."/>
            <person name="Reddy T."/>
            <person name="O'Malley R."/>
            <person name="Daum C."/>
            <person name="Shapiro N."/>
            <person name="Ivanova N."/>
            <person name="Kyrpides N."/>
            <person name="Woyke T."/>
        </authorList>
    </citation>
    <scope>NUCLEOTIDE SEQUENCE [LARGE SCALE GENOMIC DNA]</scope>
    <source>
        <strain evidence="4 5">RAS26</strain>
    </source>
</reference>
<dbReference type="SMART" id="SM00255">
    <property type="entry name" value="TIR"/>
    <property type="match status" value="1"/>
</dbReference>
<dbReference type="Gene3D" id="3.40.50.10140">
    <property type="entry name" value="Toll/interleukin-1 receptor homology (TIR) domain"/>
    <property type="match status" value="1"/>
</dbReference>
<feature type="region of interest" description="Disordered" evidence="1">
    <location>
        <begin position="499"/>
        <end position="522"/>
    </location>
</feature>
<reference evidence="4 5" key="1">
    <citation type="submission" date="2020-08" db="EMBL/GenBank/DDBJ databases">
        <title>The Agave Microbiome: Exploring the role of microbial communities in plant adaptations to desert environments.</title>
        <authorList>
            <person name="Partida-Martinez L.P."/>
        </authorList>
    </citation>
    <scope>NUCLEOTIDE SEQUENCE [LARGE SCALE GENOMIC DNA]</scope>
    <source>
        <strain evidence="4 5">RAS26</strain>
    </source>
</reference>
<dbReference type="InterPro" id="IPR000157">
    <property type="entry name" value="TIR_dom"/>
</dbReference>
<comment type="caution">
    <text evidence="4">The sequence shown here is derived from an EMBL/GenBank/DDBJ whole genome shotgun (WGS) entry which is preliminary data.</text>
</comment>